<keyword evidence="5" id="KW-0597">Phosphoprotein</keyword>
<dbReference type="SUPFAM" id="SSF55874">
    <property type="entry name" value="ATPase domain of HSP90 chaperone/DNA topoisomerase II/histidine kinase"/>
    <property type="match status" value="1"/>
</dbReference>
<dbReference type="Gene3D" id="1.10.287.130">
    <property type="match status" value="1"/>
</dbReference>
<dbReference type="PRINTS" id="PR00344">
    <property type="entry name" value="BCTRLSENSOR"/>
</dbReference>
<name>A0ABQ3H2E2_9NEIS</name>
<evidence type="ECO:0000259" key="12">
    <source>
        <dbReference type="PROSITE" id="PS50885"/>
    </source>
</evidence>
<keyword evidence="6" id="KW-0808">Transferase</keyword>
<reference evidence="14" key="1">
    <citation type="journal article" date="2019" name="Int. J. Syst. Evol. Microbiol.">
        <title>The Global Catalogue of Microorganisms (GCM) 10K type strain sequencing project: providing services to taxonomists for standard genome sequencing and annotation.</title>
        <authorList>
            <consortium name="The Broad Institute Genomics Platform"/>
            <consortium name="The Broad Institute Genome Sequencing Center for Infectious Disease"/>
            <person name="Wu L."/>
            <person name="Ma J."/>
        </authorList>
    </citation>
    <scope>NUCLEOTIDE SEQUENCE [LARGE SCALE GENOMIC DNA]</scope>
    <source>
        <strain evidence="14">KCTC 23701</strain>
    </source>
</reference>
<dbReference type="CDD" id="cd00082">
    <property type="entry name" value="HisKA"/>
    <property type="match status" value="1"/>
</dbReference>
<dbReference type="InterPro" id="IPR050980">
    <property type="entry name" value="2C_sensor_his_kinase"/>
</dbReference>
<evidence type="ECO:0000313" key="13">
    <source>
        <dbReference type="EMBL" id="GHD64136.1"/>
    </source>
</evidence>
<keyword evidence="10" id="KW-0812">Transmembrane</keyword>
<evidence type="ECO:0000256" key="6">
    <source>
        <dbReference type="ARBA" id="ARBA00022679"/>
    </source>
</evidence>
<accession>A0ABQ3H2E2</accession>
<dbReference type="GO" id="GO:0016301">
    <property type="term" value="F:kinase activity"/>
    <property type="evidence" value="ECO:0007669"/>
    <property type="project" value="UniProtKB-KW"/>
</dbReference>
<evidence type="ECO:0000256" key="1">
    <source>
        <dbReference type="ARBA" id="ARBA00000085"/>
    </source>
</evidence>
<dbReference type="InterPro" id="IPR036890">
    <property type="entry name" value="HATPase_C_sf"/>
</dbReference>
<dbReference type="InterPro" id="IPR004358">
    <property type="entry name" value="Sig_transdc_His_kin-like_C"/>
</dbReference>
<keyword evidence="7" id="KW-0547">Nucleotide-binding</keyword>
<evidence type="ECO:0000256" key="2">
    <source>
        <dbReference type="ARBA" id="ARBA00004651"/>
    </source>
</evidence>
<dbReference type="InterPro" id="IPR036097">
    <property type="entry name" value="HisK_dim/P_sf"/>
</dbReference>
<dbReference type="InterPro" id="IPR003594">
    <property type="entry name" value="HATPase_dom"/>
</dbReference>
<keyword evidence="10" id="KW-1133">Transmembrane helix</keyword>
<evidence type="ECO:0000256" key="7">
    <source>
        <dbReference type="ARBA" id="ARBA00022741"/>
    </source>
</evidence>
<dbReference type="PANTHER" id="PTHR44936:SF10">
    <property type="entry name" value="SENSOR PROTEIN RSTB"/>
    <property type="match status" value="1"/>
</dbReference>
<dbReference type="SUPFAM" id="SSF47384">
    <property type="entry name" value="Homodimeric domain of signal transducing histidine kinase"/>
    <property type="match status" value="1"/>
</dbReference>
<protein>
    <recommendedName>
        <fullName evidence="3">histidine kinase</fullName>
        <ecNumber evidence="3">2.7.13.3</ecNumber>
    </recommendedName>
</protein>
<dbReference type="Pfam" id="PF00512">
    <property type="entry name" value="HisKA"/>
    <property type="match status" value="1"/>
</dbReference>
<dbReference type="PROSITE" id="PS50885">
    <property type="entry name" value="HAMP"/>
    <property type="match status" value="1"/>
</dbReference>
<feature type="domain" description="Histidine kinase" evidence="11">
    <location>
        <begin position="218"/>
        <end position="427"/>
    </location>
</feature>
<dbReference type="SMART" id="SM00388">
    <property type="entry name" value="HisKA"/>
    <property type="match status" value="1"/>
</dbReference>
<dbReference type="InterPro" id="IPR005467">
    <property type="entry name" value="His_kinase_dom"/>
</dbReference>
<dbReference type="Gene3D" id="3.30.565.10">
    <property type="entry name" value="Histidine kinase-like ATPase, C-terminal domain"/>
    <property type="match status" value="1"/>
</dbReference>
<organism evidence="13 14">
    <name type="scientific">Jeongeupia chitinilytica</name>
    <dbReference type="NCBI Taxonomy" id="1041641"/>
    <lineage>
        <taxon>Bacteria</taxon>
        <taxon>Pseudomonadati</taxon>
        <taxon>Pseudomonadota</taxon>
        <taxon>Betaproteobacteria</taxon>
        <taxon>Neisseriales</taxon>
        <taxon>Chitinibacteraceae</taxon>
        <taxon>Jeongeupia</taxon>
    </lineage>
</organism>
<evidence type="ECO:0000313" key="14">
    <source>
        <dbReference type="Proteomes" id="UP000604737"/>
    </source>
</evidence>
<dbReference type="CDD" id="cd06225">
    <property type="entry name" value="HAMP"/>
    <property type="match status" value="1"/>
</dbReference>
<feature type="domain" description="HAMP" evidence="12">
    <location>
        <begin position="158"/>
        <end position="210"/>
    </location>
</feature>
<evidence type="ECO:0000256" key="3">
    <source>
        <dbReference type="ARBA" id="ARBA00012438"/>
    </source>
</evidence>
<dbReference type="PROSITE" id="PS50109">
    <property type="entry name" value="HIS_KIN"/>
    <property type="match status" value="1"/>
</dbReference>
<sequence length="433" mass="47852">MRKLFLRFYLTVVICFLGAALLVGSFYKHMIERTNERYLTDIFQSTITIIEEELGDLPQSLWHDEISRLRGKLPVPVQVEALDAYVLSADNRVALASGDIILVADAGLYLHRIPKTDLMVVLGPVSYLERLDNISWPDIVALALMCLALGLPTWLWLRPFWRDLLAMIRQSRKVGTGDFSVRVSLDEASPLAPLGATFNRMAHDVEELSASRQAMIDAISHDLRTPLARLRYRLEALKAGAATPDVAAGMERDLDSIDALIEEWLTLRSLEARKLTMELLPLEILPWLSRQLDELSVAGNAIPLTNATPVKAPWLAADSYYLSRALGNLVSNARRYGGGRVEVTLAWADGQAQLIVDDDGPGIPEEARARLVKAFERLEGSRNRDSGGFGLGLAIVAMIMRGHGGDLRIDDSPLGGARLVLSWPTTLRDAAKL</sequence>
<evidence type="ECO:0000256" key="5">
    <source>
        <dbReference type="ARBA" id="ARBA00022553"/>
    </source>
</evidence>
<comment type="subcellular location">
    <subcellularLocation>
        <location evidence="2">Cell membrane</location>
        <topology evidence="2">Multi-pass membrane protein</topology>
    </subcellularLocation>
</comment>
<dbReference type="SMART" id="SM00387">
    <property type="entry name" value="HATPase_c"/>
    <property type="match status" value="1"/>
</dbReference>
<comment type="catalytic activity">
    <reaction evidence="1">
        <text>ATP + protein L-histidine = ADP + protein N-phospho-L-histidine.</text>
        <dbReference type="EC" id="2.7.13.3"/>
    </reaction>
</comment>
<feature type="transmembrane region" description="Helical" evidence="10">
    <location>
        <begin position="139"/>
        <end position="157"/>
    </location>
</feature>
<evidence type="ECO:0000259" key="11">
    <source>
        <dbReference type="PROSITE" id="PS50109"/>
    </source>
</evidence>
<keyword evidence="4" id="KW-1003">Cell membrane</keyword>
<keyword evidence="9" id="KW-0067">ATP-binding</keyword>
<evidence type="ECO:0000256" key="8">
    <source>
        <dbReference type="ARBA" id="ARBA00022777"/>
    </source>
</evidence>
<dbReference type="PANTHER" id="PTHR44936">
    <property type="entry name" value="SENSOR PROTEIN CREC"/>
    <property type="match status" value="1"/>
</dbReference>
<dbReference type="RefSeq" id="WP_189460875.1">
    <property type="nucleotide sequence ID" value="NZ_BMYO01000006.1"/>
</dbReference>
<keyword evidence="8 13" id="KW-0418">Kinase</keyword>
<dbReference type="Proteomes" id="UP000604737">
    <property type="component" value="Unassembled WGS sequence"/>
</dbReference>
<gene>
    <name evidence="13" type="ORF">GCM10007350_22540</name>
</gene>
<evidence type="ECO:0000256" key="4">
    <source>
        <dbReference type="ARBA" id="ARBA00022475"/>
    </source>
</evidence>
<dbReference type="InterPro" id="IPR003660">
    <property type="entry name" value="HAMP_dom"/>
</dbReference>
<dbReference type="Pfam" id="PF00672">
    <property type="entry name" value="HAMP"/>
    <property type="match status" value="1"/>
</dbReference>
<comment type="caution">
    <text evidence="13">The sequence shown here is derived from an EMBL/GenBank/DDBJ whole genome shotgun (WGS) entry which is preliminary data.</text>
</comment>
<dbReference type="Pfam" id="PF02518">
    <property type="entry name" value="HATPase_c"/>
    <property type="match status" value="1"/>
</dbReference>
<proteinExistence type="predicted"/>
<evidence type="ECO:0000256" key="9">
    <source>
        <dbReference type="ARBA" id="ARBA00022840"/>
    </source>
</evidence>
<evidence type="ECO:0000256" key="10">
    <source>
        <dbReference type="SAM" id="Phobius"/>
    </source>
</evidence>
<dbReference type="SMART" id="SM00304">
    <property type="entry name" value="HAMP"/>
    <property type="match status" value="1"/>
</dbReference>
<dbReference type="EMBL" id="BMYO01000006">
    <property type="protein sequence ID" value="GHD64136.1"/>
    <property type="molecule type" value="Genomic_DNA"/>
</dbReference>
<keyword evidence="10" id="KW-0472">Membrane</keyword>
<dbReference type="EC" id="2.7.13.3" evidence="3"/>
<keyword evidence="14" id="KW-1185">Reference proteome</keyword>
<dbReference type="InterPro" id="IPR003661">
    <property type="entry name" value="HisK_dim/P_dom"/>
</dbReference>
<feature type="transmembrane region" description="Helical" evidence="10">
    <location>
        <begin position="6"/>
        <end position="27"/>
    </location>
</feature>